<dbReference type="InterPro" id="IPR057525">
    <property type="entry name" value="UTP20_C"/>
</dbReference>
<feature type="compositionally biased region" description="Acidic residues" evidence="2">
    <location>
        <begin position="2772"/>
        <end position="2800"/>
    </location>
</feature>
<feature type="region of interest" description="Disordered" evidence="2">
    <location>
        <begin position="1225"/>
        <end position="1258"/>
    </location>
</feature>
<dbReference type="OrthoDB" id="360653at2759"/>
<feature type="domain" description="U3 small nucleolar RNA-associated protein 20 C-terminal" evidence="5">
    <location>
        <begin position="2664"/>
        <end position="2922"/>
    </location>
</feature>
<dbReference type="Pfam" id="PF20416">
    <property type="entry name" value="UTP20"/>
    <property type="match status" value="1"/>
</dbReference>
<comment type="caution">
    <text evidence="6">The sequence shown here is derived from an EMBL/GenBank/DDBJ whole genome shotgun (WGS) entry which is preliminary data.</text>
</comment>
<dbReference type="InterPro" id="IPR016024">
    <property type="entry name" value="ARM-type_fold"/>
</dbReference>
<dbReference type="Pfam" id="PF07539">
    <property type="entry name" value="UTP20_N"/>
    <property type="match status" value="1"/>
</dbReference>
<dbReference type="InterPro" id="IPR000225">
    <property type="entry name" value="Armadillo"/>
</dbReference>
<dbReference type="PROSITE" id="PS50176">
    <property type="entry name" value="ARM_REPEAT"/>
    <property type="match status" value="1"/>
</dbReference>
<name>A0A9W8H1B0_9FUNG</name>
<dbReference type="InterPro" id="IPR052575">
    <property type="entry name" value="SSU_processome_comp_20"/>
</dbReference>
<evidence type="ECO:0000256" key="1">
    <source>
        <dbReference type="PROSITE-ProRule" id="PRU00259"/>
    </source>
</evidence>
<evidence type="ECO:0000259" key="4">
    <source>
        <dbReference type="Pfam" id="PF20416"/>
    </source>
</evidence>
<proteinExistence type="predicted"/>
<evidence type="ECO:0000259" key="3">
    <source>
        <dbReference type="Pfam" id="PF07539"/>
    </source>
</evidence>
<evidence type="ECO:0000256" key="2">
    <source>
        <dbReference type="SAM" id="MobiDB-lite"/>
    </source>
</evidence>
<accession>A0A9W8H1B0</accession>
<protein>
    <submittedName>
        <fullName evidence="6">U3 snoRNP protein</fullName>
    </submittedName>
</protein>
<feature type="region of interest" description="Disordered" evidence="2">
    <location>
        <begin position="2769"/>
        <end position="2804"/>
    </location>
</feature>
<dbReference type="Proteomes" id="UP001140172">
    <property type="component" value="Unassembled WGS sequence"/>
</dbReference>
<dbReference type="SUPFAM" id="SSF48371">
    <property type="entry name" value="ARM repeat"/>
    <property type="match status" value="2"/>
</dbReference>
<evidence type="ECO:0000259" key="5">
    <source>
        <dbReference type="Pfam" id="PF23099"/>
    </source>
</evidence>
<feature type="repeat" description="ARM" evidence="1">
    <location>
        <begin position="1345"/>
        <end position="1374"/>
    </location>
</feature>
<dbReference type="PANTHER" id="PTHR17695">
    <property type="entry name" value="SMALL SUBUNIT PROCESSOME COMPONENT 20 HOMOLOG"/>
    <property type="match status" value="1"/>
</dbReference>
<reference evidence="6" key="1">
    <citation type="submission" date="2022-07" db="EMBL/GenBank/DDBJ databases">
        <title>Phylogenomic reconstructions and comparative analyses of Kickxellomycotina fungi.</title>
        <authorList>
            <person name="Reynolds N.K."/>
            <person name="Stajich J.E."/>
            <person name="Barry K."/>
            <person name="Grigoriev I.V."/>
            <person name="Crous P."/>
            <person name="Smith M.E."/>
        </authorList>
    </citation>
    <scope>NUCLEOTIDE SEQUENCE</scope>
    <source>
        <strain evidence="6">BCRC 34489</strain>
    </source>
</reference>
<organism evidence="6 7">
    <name type="scientific">Coemansia interrupta</name>
    <dbReference type="NCBI Taxonomy" id="1126814"/>
    <lineage>
        <taxon>Eukaryota</taxon>
        <taxon>Fungi</taxon>
        <taxon>Fungi incertae sedis</taxon>
        <taxon>Zoopagomycota</taxon>
        <taxon>Kickxellomycotina</taxon>
        <taxon>Kickxellomycetes</taxon>
        <taxon>Kickxellales</taxon>
        <taxon>Kickxellaceae</taxon>
        <taxon>Coemansia</taxon>
    </lineage>
</organism>
<keyword evidence="7" id="KW-1185">Reference proteome</keyword>
<dbReference type="EMBL" id="JANBUM010000468">
    <property type="protein sequence ID" value="KAJ2776738.1"/>
    <property type="molecule type" value="Genomic_DNA"/>
</dbReference>
<dbReference type="InterPro" id="IPR011989">
    <property type="entry name" value="ARM-like"/>
</dbReference>
<dbReference type="PANTHER" id="PTHR17695:SF11">
    <property type="entry name" value="SMALL SUBUNIT PROCESSOME COMPONENT 20 HOMOLOG"/>
    <property type="match status" value="1"/>
</dbReference>
<evidence type="ECO:0000313" key="6">
    <source>
        <dbReference type="EMBL" id="KAJ2776738.1"/>
    </source>
</evidence>
<feature type="domain" description="U3 small nucleolar RNA-associated protein 20" evidence="4">
    <location>
        <begin position="1936"/>
        <end position="2152"/>
    </location>
</feature>
<feature type="domain" description="U3 small nucleolar RNA-associated protein 20 N-terminal" evidence="3">
    <location>
        <begin position="1002"/>
        <end position="1691"/>
    </location>
</feature>
<gene>
    <name evidence="6" type="primary">UTP20</name>
    <name evidence="6" type="ORF">GGI15_004753</name>
</gene>
<dbReference type="GO" id="GO:0030686">
    <property type="term" value="C:90S preribosome"/>
    <property type="evidence" value="ECO:0007669"/>
    <property type="project" value="TreeGrafter"/>
</dbReference>
<dbReference type="GO" id="GO:0032040">
    <property type="term" value="C:small-subunit processome"/>
    <property type="evidence" value="ECO:0007669"/>
    <property type="project" value="TreeGrafter"/>
</dbReference>
<dbReference type="InterPro" id="IPR011430">
    <property type="entry name" value="UTP20_N"/>
</dbReference>
<dbReference type="Pfam" id="PF23099">
    <property type="entry name" value="UTP20_C"/>
    <property type="match status" value="1"/>
</dbReference>
<dbReference type="InterPro" id="IPR046523">
    <property type="entry name" value="UTP20_dom"/>
</dbReference>
<feature type="non-terminal residue" evidence="6">
    <location>
        <position position="2929"/>
    </location>
</feature>
<feature type="compositionally biased region" description="Acidic residues" evidence="2">
    <location>
        <begin position="1227"/>
        <end position="1253"/>
    </location>
</feature>
<sequence length="2929" mass="322334">MKDTAGVASQLNTMGGTNTYRFKSFKQRADAIEINVARRLVRDFDEPEDTESYFAESLTKQGELNCTRDYTEFHKRVRNHTQSLAQVLYHKDSIVQAIEEFLTMEHELVLVSLLDLVTALARDLQDEMMAYFGRLVERITRLIKADTIEVVEAACNALAYLFKYLSKRLTTDLRPTFDLLKPLLGEERQKTNVRRFAAESLSFLIRKLRGDALQQFVDHTMGSLALCAEGSAQSYRDGLALLFFECMRGVEGQLHSRAAGMWTAVLRSVYAAETAEGRLTEGSAYVAAESTLKLCFHHVKREPAAALWQVLLSEFDAQAQKLETTGEQKSAGAVVVLTGLLGTATLLRKGSRVGDYSGLLQRSRRTFALSACPMDAQLSAEFAHLRMRWLAALLLQSPVGEMLAVGRQLLDVAVAQEPVEHVLQLALTLARLQWAQWRQMMLPHVVRLTADRWKDARHALLAFWADVLGTDVMDAQAGATACATADGRVVFGGGDVVGGLLAWLAEPLDWSRMLHEPPVELPEDADAAGEVQAAGVWQELAERAAVVSVLEHVSADNARLLAGLSEFIRQAAQAVAALGRQLEEQSEFLQHGLHSEDAAAWDDGATQALGLDGSVAAGEAAGRRVFWGAFHQADPLASVLGRAMQAAARVAARCADAQAADTLLGLWHTVAGDAEVLKRHAKNAALVEGLAQTAGALRQLSNSVQQQRHTVGLALNADVFERVLGQVEDNLQSFHAALRLSTLQLLAHLDAPPLEATEAGFDTYKERMNQLRRMAVLAAGGRVAPSCRRVFPYVALAQFSVNMRPVWGEAGMQLARLAETDEGGELLWAAVWHVLRRFADERRLVDQGLTPAARRWLGMRAARWDAQAAYDAAAATKLDGRLLECPNVARFDRIAGRPALHVPALLVGLGGDHERTDFTNIRRLLLQLLADRCVAQAERHSRPLVHMFLALLQHSVDWTASWYRRGLLQPMDAGSLEPDARAAGFAGLVTERGRRAVAALVDQWLSVFASIRSPRSLHRWQELHALFTRMLARGDVQKRALDCLLTWRDPHVTPYAERLQALLDERRFRDELGAFDLATTGTAINSVHRPHVLPLVLRMLHGLTLVRTGKAARKDGMRLRRSAVLGALAGVSPAELRVFARVGLESFDEALALATSREDVVERGELFDLGMQADAGRVPAPRALVSFMHLMREMVRMLGVKTTPVLHDALAVVLGALRSAQQQLDEGGSDAEAAAEDDEADDEAEVDDEEEADAGPPALVLAHRKTVARRVRHQALVCLTAMFALDPPGFDFTPYVACIFRTAIEPRLALLSAENSQAPSALLRLLRAWTLSPRHLPYLCDHAPGALAALVDLLVAPKVRADVVGLVLDVLQALLDYDEAQAAEVLGHQAAEEVGRSVKQAVQLHVARVLGHLRTCFAATPLFTDASGSGHGGAALAMRQIHILAGLADYATQRDDARALVDLLLPVLRRPNALVSERAKADVLRTMRRFVPLVLAPVQHADERAVQRRLLATYLDAVSVALGRLRNPDARQTLADILGQLASADRQLSSHSAGRTPLETAHHVVSGLHAVIVPDASSQQQQQRRTVVQSGPDYDRRLAMFAELNERLCLATDASAMDAVAWTPVVHVLLFFAQDEDEASVRANAAYGVCRFVSRVAGAFGQDAEAPETKALAQVLSHVVLPAVRFALASRSEEVRGEFVGVLRRAVRECGAHVGQLRDLLPLEQGGDEESNFFYNIVHIQVHRRMRALRRLRAALAVVDAPGARAEDKMDVVEDEQGGDAMDVDSAMPAAARHAAFRPSAASIRGLLVPLVEHWALAEDGATASAELTNEAVLTVGALGRLMPWSHYYAALRRYLALAAKSKAMEKRSTRLVVALLDTFHYDMRHVPVDPSGRPIDPVDGDSAAAAAAAEPVRIHQALLSTVLPALRKRLAETTEENMPLRAPLALALVRLLTALPQPTIDAQLPGVLTAICHMLRARAQSARNATRDTLIRIIKFLGPAYLGFLVKELDSSLARGPQRHILSYTIYTLLKELVPTLEEAGQIDYAVEPLVRILVEDIFGNVGTEKDTEDWVTKTKEARVHHAPDCFEILASTCSLDVLPQLLAPLRAVLAETDTPKRTKAVDGVLRAISLGLNRNPAYDAPAVLTFCHSVVSQHVQLAQRAAKDTQKARMEAERLKRLQPSGLDEVTVHMRRSSVAVKRNYLQANAYRLVEFGLGVVYYGLKRSRFDPADARVLGMLDPFVDLAGDALYSRYDSLITLACKTWTLLVRLPLPSVAPGIPAVVKRLFALFRNAASTNSDMVQNCFKLLAALLRSPHAERSSNEEVDSSRGLLDQEQLRDLIDFIRPDIEEPERQATAFNLIRAVLSRRLLVDSLYTLLDTIRELMVTAQADNMRELCRLTWFQFLMDYPLGERRISAAIAFIVQNASGYVFESGRTSALEIMGVIVSRFADDILLPKAAEPFFLALVLIIAKDESSRCREMAAHLLPQLVGRFDQERVRRMWVLLDQWAKGIAPRESAEDGEGAEERVKVAKRRELGRAALQCYGMVIEPLGDRFLPRIPEFLRTIDVALTVSLRTWKQAEAQLNATTEAALGQLAKGLNSESTAGQQQQQQERALEYWETAYMALNTFAKFARAVPGKSVGHQGQSRVWLLAMRHLVHPHAWVRLAAARLLGVYVAGAEPAWMLEAEKHKEAGVHRALEEWEVPEYRGEPRFVLMDVGTLRDLAHMMVVQLGGKALAPELGNQVVKNLFFIAKCFLTAVPDADKTRVEAQVEDEVEGEDEDSGAEDSEAEDKEEEADEDAGRVPRELSLSWLINRVGRLARTELVRGRGATEKRTYSFRFFAAAIHLLPPALLIQPRYILAMLSPLHRTTEDTHVALSTSVTSGKTPEQMLEELRTLATEVLGLLQGRVGVTEYTRVMGKVMGHVEG</sequence>
<evidence type="ECO:0000313" key="7">
    <source>
        <dbReference type="Proteomes" id="UP001140172"/>
    </source>
</evidence>
<dbReference type="Gene3D" id="1.25.10.10">
    <property type="entry name" value="Leucine-rich Repeat Variant"/>
    <property type="match status" value="3"/>
</dbReference>